<protein>
    <submittedName>
        <fullName evidence="1">Uncharacterized protein</fullName>
    </submittedName>
</protein>
<dbReference type="AlphaFoldDB" id="A0A2N9L6W5"/>
<dbReference type="EMBL" id="OKRB01000074">
    <property type="protein sequence ID" value="SPE19046.1"/>
    <property type="molecule type" value="Genomic_DNA"/>
</dbReference>
<evidence type="ECO:0000313" key="1">
    <source>
        <dbReference type="EMBL" id="SPE19046.1"/>
    </source>
</evidence>
<evidence type="ECO:0000313" key="2">
    <source>
        <dbReference type="Proteomes" id="UP000239735"/>
    </source>
</evidence>
<accession>A0A2N9L6W5</accession>
<reference evidence="2" key="1">
    <citation type="submission" date="2018-02" db="EMBL/GenBank/DDBJ databases">
        <authorList>
            <person name="Hausmann B."/>
        </authorList>
    </citation>
    <scope>NUCLEOTIDE SEQUENCE [LARGE SCALE GENOMIC DNA]</scope>
    <source>
        <strain evidence="2">Peat soil MAG SbA5</strain>
    </source>
</reference>
<dbReference type="Proteomes" id="UP000239735">
    <property type="component" value="Unassembled WGS sequence"/>
</dbReference>
<proteinExistence type="predicted"/>
<organism evidence="1 2">
    <name type="scientific">Candidatus Sulfuritelmatomonas gaucii</name>
    <dbReference type="NCBI Taxonomy" id="2043161"/>
    <lineage>
        <taxon>Bacteria</taxon>
        <taxon>Pseudomonadati</taxon>
        <taxon>Acidobacteriota</taxon>
        <taxon>Terriglobia</taxon>
        <taxon>Terriglobales</taxon>
        <taxon>Acidobacteriaceae</taxon>
        <taxon>Candidatus Sulfuritelmatomonas</taxon>
    </lineage>
</organism>
<sequence length="77" mass="8111">MLSGLLPDADSSLAALCDEALQAIVLALACEEDVVKAAAPGLQSFLDRMQAVENFHETSLVSASAMNKARRWSTGFG</sequence>
<name>A0A2N9L6W5_9BACT</name>
<gene>
    <name evidence="1" type="ORF">SBA5_190023</name>
</gene>